<feature type="transmembrane region" description="Helical" evidence="1">
    <location>
        <begin position="43"/>
        <end position="62"/>
    </location>
</feature>
<keyword evidence="1" id="KW-0812">Transmembrane</keyword>
<protein>
    <submittedName>
        <fullName evidence="2">Uncharacterized protein</fullName>
    </submittedName>
</protein>
<dbReference type="GeneTree" id="ENSGT00990000205787"/>
<organism evidence="2 3">
    <name type="scientific">Seriola lalandi dorsalis</name>
    <dbReference type="NCBI Taxonomy" id="1841481"/>
    <lineage>
        <taxon>Eukaryota</taxon>
        <taxon>Metazoa</taxon>
        <taxon>Chordata</taxon>
        <taxon>Craniata</taxon>
        <taxon>Vertebrata</taxon>
        <taxon>Euteleostomi</taxon>
        <taxon>Actinopterygii</taxon>
        <taxon>Neopterygii</taxon>
        <taxon>Teleostei</taxon>
        <taxon>Neoteleostei</taxon>
        <taxon>Acanthomorphata</taxon>
        <taxon>Carangaria</taxon>
        <taxon>Carangiformes</taxon>
        <taxon>Carangidae</taxon>
        <taxon>Seriola</taxon>
    </lineage>
</organism>
<keyword evidence="3" id="KW-1185">Reference proteome</keyword>
<evidence type="ECO:0000313" key="2">
    <source>
        <dbReference type="Ensembl" id="ENSSLDP00000006199.1"/>
    </source>
</evidence>
<dbReference type="AlphaFoldDB" id="A0A3B4WN95"/>
<keyword evidence="1" id="KW-0472">Membrane</keyword>
<dbReference type="Ensembl" id="ENSSLDT00000006415.1">
    <property type="protein sequence ID" value="ENSSLDP00000006199.1"/>
    <property type="gene ID" value="ENSSLDG00000004949.1"/>
</dbReference>
<reference evidence="2" key="2">
    <citation type="submission" date="2025-09" db="UniProtKB">
        <authorList>
            <consortium name="Ensembl"/>
        </authorList>
    </citation>
    <scope>IDENTIFICATION</scope>
</reference>
<proteinExistence type="predicted"/>
<reference evidence="2" key="1">
    <citation type="submission" date="2025-08" db="UniProtKB">
        <authorList>
            <consortium name="Ensembl"/>
        </authorList>
    </citation>
    <scope>IDENTIFICATION</scope>
</reference>
<evidence type="ECO:0000256" key="1">
    <source>
        <dbReference type="SAM" id="Phobius"/>
    </source>
</evidence>
<dbReference type="Proteomes" id="UP000261360">
    <property type="component" value="Unplaced"/>
</dbReference>
<accession>A0A3B4WN95</accession>
<name>A0A3B4WN95_SERLL</name>
<sequence>LMKMNSDVSDKCWHGCGKTGTLIHLLWHCPETKIFCQWVVDTLVLSFRFSSMVFFALILKVYSAKITQISPT</sequence>
<evidence type="ECO:0000313" key="3">
    <source>
        <dbReference type="Proteomes" id="UP000261360"/>
    </source>
</evidence>
<keyword evidence="1" id="KW-1133">Transmembrane helix</keyword>